<proteinExistence type="inferred from homology"/>
<evidence type="ECO:0000313" key="16">
    <source>
        <dbReference type="RefSeq" id="XP_028966424.1"/>
    </source>
</evidence>
<dbReference type="CTD" id="2339"/>
<evidence type="ECO:0000256" key="4">
    <source>
        <dbReference type="ARBA" id="ARBA00012702"/>
    </source>
</evidence>
<dbReference type="GO" id="GO:0004660">
    <property type="term" value="F:protein farnesyltransferase activity"/>
    <property type="evidence" value="ECO:0007669"/>
    <property type="project" value="UniProtKB-EC"/>
</dbReference>
<evidence type="ECO:0000256" key="12">
    <source>
        <dbReference type="ARBA" id="ARBA00043086"/>
    </source>
</evidence>
<dbReference type="GeneID" id="100908584"/>
<evidence type="ECO:0000256" key="3">
    <source>
        <dbReference type="ARBA" id="ARBA00012700"/>
    </source>
</evidence>
<evidence type="ECO:0000256" key="1">
    <source>
        <dbReference type="ARBA" id="ARBA00001946"/>
    </source>
</evidence>
<evidence type="ECO:0000256" key="10">
    <source>
        <dbReference type="ARBA" id="ARBA00041392"/>
    </source>
</evidence>
<dbReference type="Gene3D" id="1.25.40.120">
    <property type="entry name" value="Protein prenylyltransferase"/>
    <property type="match status" value="1"/>
</dbReference>
<dbReference type="GO" id="GO:0005953">
    <property type="term" value="C:CAAX-protein geranylgeranyltransferase complex"/>
    <property type="evidence" value="ECO:0007669"/>
    <property type="project" value="TreeGrafter"/>
</dbReference>
<dbReference type="PROSITE" id="PS51147">
    <property type="entry name" value="PFTA"/>
    <property type="match status" value="5"/>
</dbReference>
<dbReference type="PANTHER" id="PTHR11129">
    <property type="entry name" value="PROTEIN FARNESYLTRANSFERASE ALPHA SUBUNIT/RAB GERANYLGERANYL TRANSFERASE ALPHA SUBUNIT"/>
    <property type="match status" value="1"/>
</dbReference>
<keyword evidence="14" id="KW-1185">Reference proteome</keyword>
<protein>
    <recommendedName>
        <fullName evidence="9">Protein farnesyltransferase/geranylgeranyltransferase type-1 subunit alpha</fullName>
        <ecNumber evidence="4">2.5.1.58</ecNumber>
        <ecNumber evidence="3">2.5.1.59</ecNumber>
    </recommendedName>
    <alternativeName>
        <fullName evidence="12">CAAX farnesyltransferase subunit alpha</fullName>
    </alternativeName>
    <alternativeName>
        <fullName evidence="11">FTase-alpha</fullName>
    </alternativeName>
    <alternativeName>
        <fullName evidence="10">Ras proteins prenyltransferase subunit alpha</fullName>
    </alternativeName>
    <alternativeName>
        <fullName evidence="13">Type I protein geranyl-geranyltransferase subunit alpha</fullName>
    </alternativeName>
</protein>
<dbReference type="RefSeq" id="XP_028966424.1">
    <property type="nucleotide sequence ID" value="XM_029110591.1"/>
</dbReference>
<evidence type="ECO:0000256" key="9">
    <source>
        <dbReference type="ARBA" id="ARBA00040965"/>
    </source>
</evidence>
<comment type="cofactor">
    <cofactor evidence="1">
        <name>Mg(2+)</name>
        <dbReference type="ChEBI" id="CHEBI:18420"/>
    </cofactor>
</comment>
<evidence type="ECO:0000313" key="15">
    <source>
        <dbReference type="RefSeq" id="XP_003740276.1"/>
    </source>
</evidence>
<keyword evidence="8" id="KW-0460">Magnesium</keyword>
<dbReference type="KEGG" id="goe:100908584"/>
<accession>A0AAJ6QQ99</accession>
<dbReference type="InterPro" id="IPR002088">
    <property type="entry name" value="Prenyl_trans_a"/>
</dbReference>
<dbReference type="EC" id="2.5.1.59" evidence="3"/>
<evidence type="ECO:0000256" key="11">
    <source>
        <dbReference type="ARBA" id="ARBA00042436"/>
    </source>
</evidence>
<keyword evidence="6" id="KW-0808">Transferase</keyword>
<reference evidence="15 16" key="1">
    <citation type="submission" date="2025-04" db="UniProtKB">
        <authorList>
            <consortium name="RefSeq"/>
        </authorList>
    </citation>
    <scope>IDENTIFICATION</scope>
</reference>
<name>A0AAJ6QQ99_9ACAR</name>
<evidence type="ECO:0000256" key="2">
    <source>
        <dbReference type="ARBA" id="ARBA00006734"/>
    </source>
</evidence>
<keyword evidence="5" id="KW-0637">Prenyltransferase</keyword>
<dbReference type="SUPFAM" id="SSF48439">
    <property type="entry name" value="Protein prenylyltransferase"/>
    <property type="match status" value="1"/>
</dbReference>
<dbReference type="GO" id="GO:0005965">
    <property type="term" value="C:protein farnesyltransferase complex"/>
    <property type="evidence" value="ECO:0007669"/>
    <property type="project" value="TreeGrafter"/>
</dbReference>
<organism evidence="14 15">
    <name type="scientific">Galendromus occidentalis</name>
    <name type="common">western predatory mite</name>
    <dbReference type="NCBI Taxonomy" id="34638"/>
    <lineage>
        <taxon>Eukaryota</taxon>
        <taxon>Metazoa</taxon>
        <taxon>Ecdysozoa</taxon>
        <taxon>Arthropoda</taxon>
        <taxon>Chelicerata</taxon>
        <taxon>Arachnida</taxon>
        <taxon>Acari</taxon>
        <taxon>Parasitiformes</taxon>
        <taxon>Mesostigmata</taxon>
        <taxon>Gamasina</taxon>
        <taxon>Phytoseioidea</taxon>
        <taxon>Phytoseiidae</taxon>
        <taxon>Typhlodrominae</taxon>
        <taxon>Galendromus</taxon>
    </lineage>
</organism>
<dbReference type="EC" id="2.5.1.58" evidence="4"/>
<evidence type="ECO:0000256" key="6">
    <source>
        <dbReference type="ARBA" id="ARBA00022679"/>
    </source>
</evidence>
<keyword evidence="7" id="KW-0677">Repeat</keyword>
<evidence type="ECO:0000256" key="7">
    <source>
        <dbReference type="ARBA" id="ARBA00022737"/>
    </source>
</evidence>
<dbReference type="GO" id="GO:0004662">
    <property type="term" value="F:CAAX-protein geranylgeranyltransferase activity"/>
    <property type="evidence" value="ECO:0007669"/>
    <property type="project" value="UniProtKB-EC"/>
</dbReference>
<comment type="similarity">
    <text evidence="2">Belongs to the protein prenyltransferase subunit alpha family.</text>
</comment>
<sequence length="300" mass="35681">MSSDEDHVLYKDRSDWADVKPLDIETDKDSVINIAYSETFRDCYGYLRAVLKSGELSERVFELTTTCADENPSCYTVWLLRRKLIAHLKKDLREELDFMVTQIQENQKNYQVWYHRQKMVEWLGDPAGELEFIRNMLEWDAKNYHAWQYRQWILRKFNLWDGELAVCDEMLAKDCRNNSAWNQRYFVVLNSTGFTSEVMDSEIEFTLDSVREVNYNESSWNYLRGIFKHANDKQKAHIINVLEKEFSSGRKSVFSLSILLDTYEATGQKDLALKAAEQLKEHDLLRANYWDFRARLLREE</sequence>
<dbReference type="Proteomes" id="UP000694867">
    <property type="component" value="Unplaced"/>
</dbReference>
<evidence type="ECO:0000313" key="14">
    <source>
        <dbReference type="Proteomes" id="UP000694867"/>
    </source>
</evidence>
<gene>
    <name evidence="15 16" type="primary">LOC100908584</name>
</gene>
<dbReference type="Pfam" id="PF01239">
    <property type="entry name" value="PPTA"/>
    <property type="match status" value="4"/>
</dbReference>
<evidence type="ECO:0000256" key="5">
    <source>
        <dbReference type="ARBA" id="ARBA00022602"/>
    </source>
</evidence>
<evidence type="ECO:0000256" key="13">
    <source>
        <dbReference type="ARBA" id="ARBA00043219"/>
    </source>
</evidence>
<dbReference type="AlphaFoldDB" id="A0AAJ6QQ99"/>
<evidence type="ECO:0000256" key="8">
    <source>
        <dbReference type="ARBA" id="ARBA00022842"/>
    </source>
</evidence>
<dbReference type="RefSeq" id="XP_003740276.1">
    <property type="nucleotide sequence ID" value="XM_003740228.2"/>
</dbReference>
<dbReference type="PANTHER" id="PTHR11129:SF1">
    <property type="entry name" value="PROTEIN FARNESYLTRANSFERASE_GERANYLGERANYLTRANSFERASE TYPE-1 SUBUNIT ALPHA"/>
    <property type="match status" value="1"/>
</dbReference>